<dbReference type="GO" id="GO:0004452">
    <property type="term" value="F:isopentenyl-diphosphate delta-isomerase activity"/>
    <property type="evidence" value="ECO:0007669"/>
    <property type="project" value="UniProtKB-EC"/>
</dbReference>
<dbReference type="NCBIfam" id="NF002995">
    <property type="entry name" value="PRK03759.1"/>
    <property type="match status" value="1"/>
</dbReference>
<dbReference type="Gene3D" id="3.90.79.10">
    <property type="entry name" value="Nucleoside Triphosphate Pyrophosphohydrolase"/>
    <property type="match status" value="1"/>
</dbReference>
<evidence type="ECO:0000256" key="5">
    <source>
        <dbReference type="ARBA" id="ARBA00022723"/>
    </source>
</evidence>
<comment type="caution">
    <text evidence="12">The sequence shown here is derived from an EMBL/GenBank/DDBJ whole genome shotgun (WGS) entry which is preliminary data.</text>
</comment>
<dbReference type="PIRSF" id="PIRSF018427">
    <property type="entry name" value="Isopntndiph_ism"/>
    <property type="match status" value="1"/>
</dbReference>
<evidence type="ECO:0000256" key="10">
    <source>
        <dbReference type="NCBIfam" id="TIGR02150"/>
    </source>
</evidence>
<dbReference type="Proteomes" id="UP001151478">
    <property type="component" value="Unassembled WGS sequence"/>
</dbReference>
<keyword evidence="5" id="KW-0479">Metal-binding</keyword>
<keyword evidence="4" id="KW-0963">Cytoplasm</keyword>
<evidence type="ECO:0000313" key="13">
    <source>
        <dbReference type="Proteomes" id="UP001151478"/>
    </source>
</evidence>
<dbReference type="PANTHER" id="PTHR10885">
    <property type="entry name" value="ISOPENTENYL-DIPHOSPHATE DELTA-ISOMERASE"/>
    <property type="match status" value="1"/>
</dbReference>
<evidence type="ECO:0000256" key="7">
    <source>
        <dbReference type="ARBA" id="ARBA00023211"/>
    </source>
</evidence>
<comment type="pathway">
    <text evidence="1">Isoprenoid biosynthesis; dimethylallyl diphosphate biosynthesis; dimethylallyl diphosphate from isopentenyl diphosphate: step 1/1.</text>
</comment>
<proteinExistence type="inferred from homology"/>
<evidence type="ECO:0000256" key="8">
    <source>
        <dbReference type="ARBA" id="ARBA00023229"/>
    </source>
</evidence>
<dbReference type="InterPro" id="IPR000086">
    <property type="entry name" value="NUDIX_hydrolase_dom"/>
</dbReference>
<gene>
    <name evidence="12" type="primary">idi</name>
    <name evidence="12" type="ORF">N5A56_017145</name>
</gene>
<dbReference type="RefSeq" id="WP_265724324.1">
    <property type="nucleotide sequence ID" value="NZ_JAOSLC020000004.1"/>
</dbReference>
<sequence>MEEQVVLVDRNDNQIGLMPKMEAHEKALLHRAFSVFIFNKKGELMLQQRAAHKYHSPMLWTNTCCSHQRNGESNLDAGVRRLEEEMGFKTDLKEVFSFIYKAPFDNGLTEHELDHVLIGYFDDEAVINKEEVEDYKWMFLEDVKHDIEKNPFLYTEWFKIIFDKSFDRIVNLSIV</sequence>
<accession>A0ABT5SD19</accession>
<keyword evidence="6" id="KW-0460">Magnesium</keyword>
<dbReference type="HAMAP" id="MF_00202">
    <property type="entry name" value="Idi"/>
    <property type="match status" value="1"/>
</dbReference>
<evidence type="ECO:0000256" key="1">
    <source>
        <dbReference type="ARBA" id="ARBA00004826"/>
    </source>
</evidence>
<dbReference type="InterPro" id="IPR015797">
    <property type="entry name" value="NUDIX_hydrolase-like_dom_sf"/>
</dbReference>
<evidence type="ECO:0000259" key="11">
    <source>
        <dbReference type="PROSITE" id="PS51462"/>
    </source>
</evidence>
<comment type="similarity">
    <text evidence="2">Belongs to the IPP isomerase type 1 family.</text>
</comment>
<dbReference type="EMBL" id="JAOSLC020000004">
    <property type="protein sequence ID" value="MDD7916030.1"/>
    <property type="molecule type" value="Genomic_DNA"/>
</dbReference>
<evidence type="ECO:0000256" key="6">
    <source>
        <dbReference type="ARBA" id="ARBA00022842"/>
    </source>
</evidence>
<evidence type="ECO:0000256" key="4">
    <source>
        <dbReference type="ARBA" id="ARBA00022490"/>
    </source>
</evidence>
<evidence type="ECO:0000256" key="2">
    <source>
        <dbReference type="ARBA" id="ARBA00007579"/>
    </source>
</evidence>
<evidence type="ECO:0000256" key="3">
    <source>
        <dbReference type="ARBA" id="ARBA00012057"/>
    </source>
</evidence>
<dbReference type="InterPro" id="IPR056375">
    <property type="entry name" value="Idi_bact"/>
</dbReference>
<reference evidence="12" key="1">
    <citation type="submission" date="2023-02" db="EMBL/GenBank/DDBJ databases">
        <title>Polaribacter ponticola sp. nov., isolated from seawater.</title>
        <authorList>
            <person name="Baek J.H."/>
            <person name="Kim J.M."/>
            <person name="Choi D.G."/>
            <person name="Jeon C.O."/>
        </authorList>
    </citation>
    <scope>NUCLEOTIDE SEQUENCE</scope>
    <source>
        <strain evidence="12">MSW5</strain>
    </source>
</reference>
<keyword evidence="13" id="KW-1185">Reference proteome</keyword>
<organism evidence="12 13">
    <name type="scientific">Polaribacter ponticola</name>
    <dbReference type="NCBI Taxonomy" id="2978475"/>
    <lineage>
        <taxon>Bacteria</taxon>
        <taxon>Pseudomonadati</taxon>
        <taxon>Bacteroidota</taxon>
        <taxon>Flavobacteriia</taxon>
        <taxon>Flavobacteriales</taxon>
        <taxon>Flavobacteriaceae</taxon>
    </lineage>
</organism>
<dbReference type="PROSITE" id="PS51462">
    <property type="entry name" value="NUDIX"/>
    <property type="match status" value="1"/>
</dbReference>
<dbReference type="NCBIfam" id="TIGR02150">
    <property type="entry name" value="IPP_isom_1"/>
    <property type="match status" value="1"/>
</dbReference>
<evidence type="ECO:0000313" key="12">
    <source>
        <dbReference type="EMBL" id="MDD7916030.1"/>
    </source>
</evidence>
<evidence type="ECO:0000256" key="9">
    <source>
        <dbReference type="ARBA" id="ARBA00023235"/>
    </source>
</evidence>
<feature type="domain" description="Nudix hydrolase" evidence="11">
    <location>
        <begin position="28"/>
        <end position="160"/>
    </location>
</feature>
<keyword evidence="7" id="KW-0464">Manganese</keyword>
<dbReference type="InterPro" id="IPR011876">
    <property type="entry name" value="IsopentenylPP_isomerase_typ1"/>
</dbReference>
<keyword evidence="9 12" id="KW-0413">Isomerase</keyword>
<keyword evidence="8" id="KW-0414">Isoprene biosynthesis</keyword>
<dbReference type="CDD" id="cd02885">
    <property type="entry name" value="NUDIX_IPP_Isomerase"/>
    <property type="match status" value="1"/>
</dbReference>
<protein>
    <recommendedName>
        <fullName evidence="3 10">Isopentenyl-diphosphate delta-isomerase</fullName>
        <ecNumber evidence="3 10">5.3.3.2</ecNumber>
    </recommendedName>
</protein>
<dbReference type="PANTHER" id="PTHR10885:SF0">
    <property type="entry name" value="ISOPENTENYL-DIPHOSPHATE DELTA-ISOMERASE"/>
    <property type="match status" value="1"/>
</dbReference>
<name>A0ABT5SD19_9FLAO</name>
<dbReference type="SUPFAM" id="SSF55811">
    <property type="entry name" value="Nudix"/>
    <property type="match status" value="1"/>
</dbReference>
<dbReference type="EC" id="5.3.3.2" evidence="3 10"/>
<dbReference type="Pfam" id="PF00293">
    <property type="entry name" value="NUDIX"/>
    <property type="match status" value="1"/>
</dbReference>